<keyword evidence="6 9" id="KW-0520">NAD</keyword>
<feature type="binding site" evidence="9">
    <location>
        <position position="274"/>
    </location>
    <ligand>
        <name>Zn(2+)</name>
        <dbReference type="ChEBI" id="CHEBI:29105"/>
    </ligand>
</feature>
<dbReference type="Gene3D" id="1.20.1090.10">
    <property type="entry name" value="Dehydroquinate synthase-like - alpha domain"/>
    <property type="match status" value="1"/>
</dbReference>
<keyword evidence="4 9" id="KW-0547">Nucleotide-binding</keyword>
<dbReference type="InterPro" id="IPR056179">
    <property type="entry name" value="DHQS_C"/>
</dbReference>
<evidence type="ECO:0000259" key="12">
    <source>
        <dbReference type="Pfam" id="PF01761"/>
    </source>
</evidence>
<evidence type="ECO:0000256" key="8">
    <source>
        <dbReference type="ARBA" id="ARBA00023285"/>
    </source>
</evidence>
<keyword evidence="9" id="KW-0028">Amino-acid biosynthesis</keyword>
<dbReference type="GO" id="GO:0008652">
    <property type="term" value="P:amino acid biosynthetic process"/>
    <property type="evidence" value="ECO:0007669"/>
    <property type="project" value="UniProtKB-KW"/>
</dbReference>
<comment type="similarity">
    <text evidence="9">Belongs to the sugar phosphate cyclases superfamily. Dehydroquinate synthase family.</text>
</comment>
<evidence type="ECO:0000259" key="13">
    <source>
        <dbReference type="Pfam" id="PF24621"/>
    </source>
</evidence>
<sequence length="373" mass="39595">MKTMGDLSAAWERVRVELGAASYDILIGPGLLAEVGGDLRERPLGHRYVVVTDETVADYLGADLERLLRDEGLRVDLLSFPAGEASKHMGTVVDLARRMVALGCDRRSVVLALGGGVVGDVAGFLASIYMRGVPCIQLPTTLLAQVDSSVGGKTGVDLPEGKNLVGTFYQPRRVYADIGALASLPPAELRNGLAEVVKYGMIRSPELFALLEARGREILDLEPETVAEVVARSCRIKAEVVAADEREGGLRRILNFGHTVGHAVEAASDYRLPHGSAVAVGMAVIARLSVEMGLMPPADEARLLALLDALGLPRRVPDGIETGHLLELLRHDKKADAGRVHFVLSEGIGATRITPEVDEAALAGAVDATRSAP</sequence>
<keyword evidence="11" id="KW-0472">Membrane</keyword>
<evidence type="ECO:0000256" key="4">
    <source>
        <dbReference type="ARBA" id="ARBA00022741"/>
    </source>
</evidence>
<dbReference type="GO" id="GO:0005737">
    <property type="term" value="C:cytoplasm"/>
    <property type="evidence" value="ECO:0007669"/>
    <property type="project" value="UniProtKB-SubCell"/>
</dbReference>
<feature type="domain" description="3-dehydroquinate synthase N-terminal" evidence="12">
    <location>
        <begin position="79"/>
        <end position="190"/>
    </location>
</feature>
<evidence type="ECO:0000256" key="11">
    <source>
        <dbReference type="SAM" id="Phobius"/>
    </source>
</evidence>
<dbReference type="Gene3D" id="3.40.50.1970">
    <property type="match status" value="1"/>
</dbReference>
<comment type="caution">
    <text evidence="9">Lacks conserved residue(s) required for the propagation of feature annotation.</text>
</comment>
<evidence type="ECO:0000256" key="1">
    <source>
        <dbReference type="ARBA" id="ARBA00001911"/>
    </source>
</evidence>
<dbReference type="GO" id="GO:0000166">
    <property type="term" value="F:nucleotide binding"/>
    <property type="evidence" value="ECO:0007669"/>
    <property type="project" value="UniProtKB-KW"/>
</dbReference>
<evidence type="ECO:0000256" key="9">
    <source>
        <dbReference type="HAMAP-Rule" id="MF_00110"/>
    </source>
</evidence>
<dbReference type="HAMAP" id="MF_00110">
    <property type="entry name" value="DHQ_synthase"/>
    <property type="match status" value="1"/>
</dbReference>
<keyword evidence="8 9" id="KW-0170">Cobalt</keyword>
<feature type="domain" description="3-dehydroquinate synthase C-terminal" evidence="13">
    <location>
        <begin position="192"/>
        <end position="335"/>
    </location>
</feature>
<dbReference type="AlphaFoldDB" id="A0A6N9TLV4"/>
<comment type="function">
    <text evidence="9">Catalyzes the conversion of 3-deoxy-D-arabino-heptulosonate 7-phosphate (DAHP) to dehydroquinate (DHQ).</text>
</comment>
<reference evidence="14 15" key="1">
    <citation type="submission" date="2020-02" db="EMBL/GenBank/DDBJ databases">
        <title>Comparative genomics of sulfur disproportionating microorganisms.</title>
        <authorList>
            <person name="Ward L.M."/>
            <person name="Bertran E."/>
            <person name="Johnston D.T."/>
        </authorList>
    </citation>
    <scope>NUCLEOTIDE SEQUENCE [LARGE SCALE GENOMIC DNA]</scope>
    <source>
        <strain evidence="14 15">DSM 100025</strain>
    </source>
</reference>
<proteinExistence type="inferred from homology"/>
<dbReference type="SUPFAM" id="SSF56796">
    <property type="entry name" value="Dehydroquinate synthase-like"/>
    <property type="match status" value="1"/>
</dbReference>
<comment type="cofactor">
    <cofactor evidence="2">
        <name>Zn(2+)</name>
        <dbReference type="ChEBI" id="CHEBI:29105"/>
    </cofactor>
</comment>
<feature type="binding site" evidence="9">
    <location>
        <position position="258"/>
    </location>
    <ligand>
        <name>Zn(2+)</name>
        <dbReference type="ChEBI" id="CHEBI:29105"/>
    </ligand>
</feature>
<keyword evidence="11" id="KW-1133">Transmembrane helix</keyword>
<keyword evidence="3 9" id="KW-0479">Metal-binding</keyword>
<feature type="binding site" evidence="9">
    <location>
        <position position="153"/>
    </location>
    <ligand>
        <name>NAD(+)</name>
        <dbReference type="ChEBI" id="CHEBI:57540"/>
    </ligand>
</feature>
<evidence type="ECO:0000256" key="10">
    <source>
        <dbReference type="NCBIfam" id="TIGR01357"/>
    </source>
</evidence>
<comment type="subcellular location">
    <subcellularLocation>
        <location evidence="9">Cytoplasm</location>
    </subcellularLocation>
</comment>
<accession>A0A6N9TLV4</accession>
<evidence type="ECO:0000256" key="3">
    <source>
        <dbReference type="ARBA" id="ARBA00022723"/>
    </source>
</evidence>
<dbReference type="UniPathway" id="UPA00053">
    <property type="reaction ID" value="UER00085"/>
</dbReference>
<keyword evidence="5 9" id="KW-0862">Zinc</keyword>
<evidence type="ECO:0000313" key="14">
    <source>
        <dbReference type="EMBL" id="NDY42215.1"/>
    </source>
</evidence>
<dbReference type="InterPro" id="IPR016037">
    <property type="entry name" value="DHQ_synth_AroB"/>
</dbReference>
<dbReference type="GO" id="GO:0009073">
    <property type="term" value="P:aromatic amino acid family biosynthetic process"/>
    <property type="evidence" value="ECO:0007669"/>
    <property type="project" value="UniProtKB-KW"/>
</dbReference>
<dbReference type="CDD" id="cd08195">
    <property type="entry name" value="DHQS"/>
    <property type="match status" value="1"/>
</dbReference>
<keyword evidence="7 9" id="KW-0456">Lyase</keyword>
<keyword evidence="9" id="KW-0963">Cytoplasm</keyword>
<keyword evidence="9" id="KW-0057">Aromatic amino acid biosynthesis</keyword>
<comment type="cofactor">
    <cofactor evidence="1 9">
        <name>NAD(+)</name>
        <dbReference type="ChEBI" id="CHEBI:57540"/>
    </cofactor>
</comment>
<dbReference type="InterPro" id="IPR030963">
    <property type="entry name" value="DHQ_synth_fam"/>
</dbReference>
<dbReference type="PIRSF" id="PIRSF001455">
    <property type="entry name" value="DHQ_synth"/>
    <property type="match status" value="1"/>
</dbReference>
<dbReference type="GO" id="GO:0046872">
    <property type="term" value="F:metal ion binding"/>
    <property type="evidence" value="ECO:0007669"/>
    <property type="project" value="UniProtKB-KW"/>
</dbReference>
<keyword evidence="15" id="KW-1185">Reference proteome</keyword>
<dbReference type="GO" id="GO:0003856">
    <property type="term" value="F:3-dehydroquinate synthase activity"/>
    <property type="evidence" value="ECO:0007669"/>
    <property type="project" value="UniProtKB-UniRule"/>
</dbReference>
<comment type="cofactor">
    <cofactor evidence="9">
        <name>Co(2+)</name>
        <dbReference type="ChEBI" id="CHEBI:48828"/>
    </cofactor>
    <cofactor evidence="9">
        <name>Zn(2+)</name>
        <dbReference type="ChEBI" id="CHEBI:29105"/>
    </cofactor>
    <text evidence="9">Binds 1 divalent metal cation per subunit. Can use either Co(2+) or Zn(2+).</text>
</comment>
<dbReference type="EC" id="4.2.3.4" evidence="9 10"/>
<evidence type="ECO:0000313" key="15">
    <source>
        <dbReference type="Proteomes" id="UP000469346"/>
    </source>
</evidence>
<comment type="pathway">
    <text evidence="9">Metabolic intermediate biosynthesis; chorismate biosynthesis; chorismate from D-erythrose 4-phosphate and phosphoenolpyruvate: step 2/7.</text>
</comment>
<dbReference type="PANTHER" id="PTHR43622">
    <property type="entry name" value="3-DEHYDROQUINATE SYNTHASE"/>
    <property type="match status" value="1"/>
</dbReference>
<feature type="binding site" evidence="9">
    <location>
        <position position="162"/>
    </location>
    <ligand>
        <name>NAD(+)</name>
        <dbReference type="ChEBI" id="CHEBI:57540"/>
    </ligand>
</feature>
<feature type="transmembrane region" description="Helical" evidence="11">
    <location>
        <begin position="108"/>
        <end position="130"/>
    </location>
</feature>
<dbReference type="EMBL" id="JAAGRR010000041">
    <property type="protein sequence ID" value="NDY42215.1"/>
    <property type="molecule type" value="Genomic_DNA"/>
</dbReference>
<evidence type="ECO:0000256" key="6">
    <source>
        <dbReference type="ARBA" id="ARBA00023027"/>
    </source>
</evidence>
<dbReference type="GO" id="GO:0009423">
    <property type="term" value="P:chorismate biosynthetic process"/>
    <property type="evidence" value="ECO:0007669"/>
    <property type="project" value="UniProtKB-UniRule"/>
</dbReference>
<dbReference type="Pfam" id="PF24621">
    <property type="entry name" value="DHQS_C"/>
    <property type="match status" value="1"/>
</dbReference>
<dbReference type="Pfam" id="PF01761">
    <property type="entry name" value="DHQ_synthase"/>
    <property type="match status" value="1"/>
</dbReference>
<dbReference type="InterPro" id="IPR030960">
    <property type="entry name" value="DHQS/DOIS_N"/>
</dbReference>
<evidence type="ECO:0000256" key="2">
    <source>
        <dbReference type="ARBA" id="ARBA00001947"/>
    </source>
</evidence>
<evidence type="ECO:0000256" key="5">
    <source>
        <dbReference type="ARBA" id="ARBA00022833"/>
    </source>
</evidence>
<dbReference type="InterPro" id="IPR050071">
    <property type="entry name" value="Dehydroquinate_synthase"/>
</dbReference>
<feature type="binding site" evidence="9">
    <location>
        <begin position="140"/>
        <end position="141"/>
    </location>
    <ligand>
        <name>NAD(+)</name>
        <dbReference type="ChEBI" id="CHEBI:57540"/>
    </ligand>
</feature>
<comment type="caution">
    <text evidence="14">The sequence shown here is derived from an EMBL/GenBank/DDBJ whole genome shotgun (WGS) entry which is preliminary data.</text>
</comment>
<organism evidence="14 15">
    <name type="scientific">Dissulfurirhabdus thermomarina</name>
    <dbReference type="NCBI Taxonomy" id="1765737"/>
    <lineage>
        <taxon>Bacteria</taxon>
        <taxon>Deltaproteobacteria</taxon>
        <taxon>Dissulfurirhabdaceae</taxon>
        <taxon>Dissulfurirhabdus</taxon>
    </lineage>
</organism>
<protein>
    <recommendedName>
        <fullName evidence="9 10">3-dehydroquinate synthase</fullName>
        <shortName evidence="9">DHQS</shortName>
        <ecNumber evidence="9 10">4.2.3.4</ecNumber>
    </recommendedName>
</protein>
<dbReference type="FunFam" id="3.40.50.1970:FF:000007">
    <property type="entry name" value="Pentafunctional AROM polypeptide"/>
    <property type="match status" value="1"/>
</dbReference>
<dbReference type="PANTHER" id="PTHR43622:SF1">
    <property type="entry name" value="3-DEHYDROQUINATE SYNTHASE"/>
    <property type="match status" value="1"/>
</dbReference>
<keyword evidence="11" id="KW-0812">Transmembrane</keyword>
<evidence type="ECO:0000256" key="7">
    <source>
        <dbReference type="ARBA" id="ARBA00023239"/>
    </source>
</evidence>
<feature type="binding site" evidence="9">
    <location>
        <position position="195"/>
    </location>
    <ligand>
        <name>Zn(2+)</name>
        <dbReference type="ChEBI" id="CHEBI:29105"/>
    </ligand>
</feature>
<dbReference type="Proteomes" id="UP000469346">
    <property type="component" value="Unassembled WGS sequence"/>
</dbReference>
<dbReference type="RefSeq" id="WP_163298359.1">
    <property type="nucleotide sequence ID" value="NZ_JAAGRR010000041.1"/>
</dbReference>
<dbReference type="NCBIfam" id="TIGR01357">
    <property type="entry name" value="aroB"/>
    <property type="match status" value="1"/>
</dbReference>
<gene>
    <name evidence="9 14" type="primary">aroB</name>
    <name evidence="14" type="ORF">G3N55_05065</name>
</gene>
<comment type="catalytic activity">
    <reaction evidence="9">
        <text>7-phospho-2-dehydro-3-deoxy-D-arabino-heptonate = 3-dehydroquinate + phosphate</text>
        <dbReference type="Rhea" id="RHEA:21968"/>
        <dbReference type="ChEBI" id="CHEBI:32364"/>
        <dbReference type="ChEBI" id="CHEBI:43474"/>
        <dbReference type="ChEBI" id="CHEBI:58394"/>
        <dbReference type="EC" id="4.2.3.4"/>
    </reaction>
</comment>
<name>A0A6N9TLV4_DISTH</name>
<feature type="binding site" evidence="9">
    <location>
        <begin position="116"/>
        <end position="120"/>
    </location>
    <ligand>
        <name>NAD(+)</name>
        <dbReference type="ChEBI" id="CHEBI:57540"/>
    </ligand>
</feature>